<feature type="compositionally biased region" description="Low complexity" evidence="8">
    <location>
        <begin position="28"/>
        <end position="40"/>
    </location>
</feature>
<reference evidence="10 11" key="1">
    <citation type="submission" date="2024-10" db="EMBL/GenBank/DDBJ databases">
        <title>Updated reference genomes for cyclostephanoid diatoms.</title>
        <authorList>
            <person name="Roberts W.R."/>
            <person name="Alverson A.J."/>
        </authorList>
    </citation>
    <scope>NUCLEOTIDE SEQUENCE [LARGE SCALE GENOMIC DNA]</scope>
    <source>
        <strain evidence="10 11">AJA232-27</strain>
    </source>
</reference>
<dbReference type="Pfam" id="PF23754">
    <property type="entry name" value="Beta-prop_IP5PC_F"/>
    <property type="match status" value="1"/>
</dbReference>
<feature type="repeat" description="WD" evidence="6">
    <location>
        <begin position="374"/>
        <end position="399"/>
    </location>
</feature>
<evidence type="ECO:0000259" key="9">
    <source>
        <dbReference type="PROSITE" id="PS50103"/>
    </source>
</evidence>
<evidence type="ECO:0000313" key="10">
    <source>
        <dbReference type="EMBL" id="KAL3761447.1"/>
    </source>
</evidence>
<evidence type="ECO:0000256" key="5">
    <source>
        <dbReference type="ARBA" id="ARBA00022833"/>
    </source>
</evidence>
<evidence type="ECO:0000256" key="6">
    <source>
        <dbReference type="PROSITE-ProRule" id="PRU00221"/>
    </source>
</evidence>
<dbReference type="GO" id="GO:0008270">
    <property type="term" value="F:zinc ion binding"/>
    <property type="evidence" value="ECO:0007669"/>
    <property type="project" value="UniProtKB-KW"/>
</dbReference>
<dbReference type="SMART" id="SM00320">
    <property type="entry name" value="WD40"/>
    <property type="match status" value="5"/>
</dbReference>
<dbReference type="InterPro" id="IPR036855">
    <property type="entry name" value="Znf_CCCH_sf"/>
</dbReference>
<dbReference type="PROSITE" id="PS50294">
    <property type="entry name" value="WD_REPEATS_REGION"/>
    <property type="match status" value="1"/>
</dbReference>
<evidence type="ECO:0000256" key="1">
    <source>
        <dbReference type="ARBA" id="ARBA00022574"/>
    </source>
</evidence>
<dbReference type="PROSITE" id="PS50103">
    <property type="entry name" value="ZF_C3H1"/>
    <property type="match status" value="1"/>
</dbReference>
<proteinExistence type="predicted"/>
<dbReference type="InterPro" id="IPR020472">
    <property type="entry name" value="WD40_PAC1"/>
</dbReference>
<evidence type="ECO:0000256" key="4">
    <source>
        <dbReference type="ARBA" id="ARBA00022771"/>
    </source>
</evidence>
<evidence type="ECO:0000313" key="11">
    <source>
        <dbReference type="Proteomes" id="UP001530293"/>
    </source>
</evidence>
<dbReference type="PROSITE" id="PS50082">
    <property type="entry name" value="WD_REPEATS_2"/>
    <property type="match status" value="2"/>
</dbReference>
<keyword evidence="4 7" id="KW-0863">Zinc-finger</keyword>
<evidence type="ECO:0000256" key="3">
    <source>
        <dbReference type="ARBA" id="ARBA00022737"/>
    </source>
</evidence>
<dbReference type="SUPFAM" id="SSF50978">
    <property type="entry name" value="WD40 repeat-like"/>
    <property type="match status" value="1"/>
</dbReference>
<dbReference type="InterPro" id="IPR015943">
    <property type="entry name" value="WD40/YVTN_repeat-like_dom_sf"/>
</dbReference>
<dbReference type="Pfam" id="PF00642">
    <property type="entry name" value="zf-CCCH"/>
    <property type="match status" value="1"/>
</dbReference>
<protein>
    <recommendedName>
        <fullName evidence="9">C3H1-type domain-containing protein</fullName>
    </recommendedName>
</protein>
<feature type="compositionally biased region" description="Gly residues" evidence="8">
    <location>
        <begin position="1"/>
        <end position="13"/>
    </location>
</feature>
<feature type="zinc finger region" description="C3H1-type" evidence="7">
    <location>
        <begin position="41"/>
        <end position="69"/>
    </location>
</feature>
<name>A0ABD3MCY7_9STRA</name>
<dbReference type="InterPro" id="IPR036322">
    <property type="entry name" value="WD40_repeat_dom_sf"/>
</dbReference>
<feature type="domain" description="C3H1-type" evidence="9">
    <location>
        <begin position="41"/>
        <end position="69"/>
    </location>
</feature>
<organism evidence="10 11">
    <name type="scientific">Discostella pseudostelligera</name>
    <dbReference type="NCBI Taxonomy" id="259834"/>
    <lineage>
        <taxon>Eukaryota</taxon>
        <taxon>Sar</taxon>
        <taxon>Stramenopiles</taxon>
        <taxon>Ochrophyta</taxon>
        <taxon>Bacillariophyta</taxon>
        <taxon>Coscinodiscophyceae</taxon>
        <taxon>Thalassiosirophycidae</taxon>
        <taxon>Stephanodiscales</taxon>
        <taxon>Stephanodiscaceae</taxon>
        <taxon>Discostella</taxon>
    </lineage>
</organism>
<dbReference type="PANTHER" id="PTHR22847">
    <property type="entry name" value="WD40 REPEAT PROTEIN"/>
    <property type="match status" value="1"/>
</dbReference>
<sequence length="493" mass="52006">MASFGRGGGGRGGGGRHHHTNRSTNFHSNYPSNSNASSSNQPKLQVCRNYIATGSCPHGPRCNFSHTVRHYATLDVSDKLPPEMIPRPSYHQSRGGGGINKVKDRYKATSVAIWETLGGIKLFVGSQDGKWRLYNTAPTTTTNANTSDMNHNNNASSNGNTTISGVSLTQEFEHYVGGPIDTIHLISSHYFCVGFEISSPMEAPLDTNKAGMVHIWNLSSPGDAPLELMMNARFAKYASSGRVRCLCTGSAGVGGEGRVWSGGNDGVIREWTMTNTATPTLVRTMSGHLGAVTKLTLSKNGVLWSGGSDGTVRLWNIENGEMAHLIPAVKKDTAPGDAAASAAAAMLGHSGSITGLLPFEVPSTDPNSGGAAPSSFIFTSSLDETVKVWDATNGSCVASEKHGQGVTSIAFTSDSSGLHPLLLCGLYYGDIMIRGTISNPPLCLLLKISHNFVGVGHELGPVHDIQAGPGCTFYAVGEDGKLTVWQIVGDFGL</sequence>
<dbReference type="GO" id="GO:1990234">
    <property type="term" value="C:transferase complex"/>
    <property type="evidence" value="ECO:0007669"/>
    <property type="project" value="UniProtKB-ARBA"/>
</dbReference>
<keyword evidence="1 6" id="KW-0853">WD repeat</keyword>
<dbReference type="InterPro" id="IPR000571">
    <property type="entry name" value="Znf_CCCH"/>
</dbReference>
<dbReference type="Gene3D" id="6.10.250.3220">
    <property type="match status" value="1"/>
</dbReference>
<dbReference type="SMART" id="SM00356">
    <property type="entry name" value="ZnF_C3H1"/>
    <property type="match status" value="1"/>
</dbReference>
<dbReference type="PANTHER" id="PTHR22847:SF637">
    <property type="entry name" value="WD REPEAT DOMAIN 5B"/>
    <property type="match status" value="1"/>
</dbReference>
<dbReference type="SUPFAM" id="SSF90229">
    <property type="entry name" value="CCCH zinc finger"/>
    <property type="match status" value="1"/>
</dbReference>
<dbReference type="InterPro" id="IPR056454">
    <property type="entry name" value="Beta-prop_IP5PC_F"/>
</dbReference>
<keyword evidence="11" id="KW-1185">Reference proteome</keyword>
<dbReference type="InterPro" id="IPR019775">
    <property type="entry name" value="WD40_repeat_CS"/>
</dbReference>
<evidence type="ECO:0000256" key="2">
    <source>
        <dbReference type="ARBA" id="ARBA00022723"/>
    </source>
</evidence>
<feature type="repeat" description="WD" evidence="6">
    <location>
        <begin position="285"/>
        <end position="325"/>
    </location>
</feature>
<comment type="caution">
    <text evidence="10">The sequence shown here is derived from an EMBL/GenBank/DDBJ whole genome shotgun (WGS) entry which is preliminary data.</text>
</comment>
<dbReference type="EMBL" id="JALLBG020000150">
    <property type="protein sequence ID" value="KAL3761447.1"/>
    <property type="molecule type" value="Genomic_DNA"/>
</dbReference>
<dbReference type="AlphaFoldDB" id="A0ABD3MCY7"/>
<dbReference type="PRINTS" id="PR00320">
    <property type="entry name" value="GPROTEINBRPT"/>
</dbReference>
<evidence type="ECO:0000256" key="7">
    <source>
        <dbReference type="PROSITE-ProRule" id="PRU00723"/>
    </source>
</evidence>
<dbReference type="PROSITE" id="PS00678">
    <property type="entry name" value="WD_REPEATS_1"/>
    <property type="match status" value="1"/>
</dbReference>
<evidence type="ECO:0000256" key="8">
    <source>
        <dbReference type="SAM" id="MobiDB-lite"/>
    </source>
</evidence>
<feature type="region of interest" description="Disordered" evidence="8">
    <location>
        <begin position="1"/>
        <end position="41"/>
    </location>
</feature>
<keyword evidence="2 7" id="KW-0479">Metal-binding</keyword>
<dbReference type="Gene3D" id="2.130.10.10">
    <property type="entry name" value="YVTN repeat-like/Quinoprotein amine dehydrogenase"/>
    <property type="match status" value="2"/>
</dbReference>
<gene>
    <name evidence="10" type="ORF">ACHAWU_007406</name>
</gene>
<dbReference type="Pfam" id="PF00400">
    <property type="entry name" value="WD40"/>
    <property type="match status" value="1"/>
</dbReference>
<dbReference type="Proteomes" id="UP001530293">
    <property type="component" value="Unassembled WGS sequence"/>
</dbReference>
<keyword evidence="3" id="KW-0677">Repeat</keyword>
<feature type="region of interest" description="Disordered" evidence="8">
    <location>
        <begin position="79"/>
        <end position="98"/>
    </location>
</feature>
<keyword evidence="5 7" id="KW-0862">Zinc</keyword>
<accession>A0ABD3MCY7</accession>
<dbReference type="InterPro" id="IPR001680">
    <property type="entry name" value="WD40_rpt"/>
</dbReference>